<dbReference type="GO" id="GO:0051082">
    <property type="term" value="F:unfolded protein binding"/>
    <property type="evidence" value="ECO:0000318"/>
    <property type="project" value="GO_Central"/>
</dbReference>
<dbReference type="PANTHER" id="PTHR11226:SF0">
    <property type="entry name" value="UDP-GLUCOSE:GLYCOPROTEIN GLUCOSYLTRANSFERASE"/>
    <property type="match status" value="1"/>
</dbReference>
<dbReference type="GO" id="GO:0018279">
    <property type="term" value="P:protein N-linked glycosylation via asparagine"/>
    <property type="evidence" value="ECO:0000318"/>
    <property type="project" value="GO_Central"/>
</dbReference>
<dbReference type="GO" id="GO:0005783">
    <property type="term" value="C:endoplasmic reticulum"/>
    <property type="evidence" value="ECO:0000318"/>
    <property type="project" value="GO_Central"/>
</dbReference>
<dbReference type="VEuPathDB" id="TrichDB:TVAGG3_0521900"/>
<dbReference type="PANTHER" id="PTHR11226">
    <property type="entry name" value="UDP-GLUCOSE GLYCOPROTEIN:GLUCOSYLTRANSFERASE"/>
    <property type="match status" value="1"/>
</dbReference>
<keyword evidence="2" id="KW-1185">Reference proteome</keyword>
<evidence type="ECO:0000313" key="1">
    <source>
        <dbReference type="EMBL" id="EAY07683.1"/>
    </source>
</evidence>
<protein>
    <submittedName>
        <fullName evidence="1">Uncharacterized protein</fullName>
    </submittedName>
</protein>
<reference evidence="1" key="2">
    <citation type="journal article" date="2007" name="Science">
        <title>Draft genome sequence of the sexually transmitted pathogen Trichomonas vaginalis.</title>
        <authorList>
            <person name="Carlton J.M."/>
            <person name="Hirt R.P."/>
            <person name="Silva J.C."/>
            <person name="Delcher A.L."/>
            <person name="Schatz M."/>
            <person name="Zhao Q."/>
            <person name="Wortman J.R."/>
            <person name="Bidwell S.L."/>
            <person name="Alsmark U.C.M."/>
            <person name="Besteiro S."/>
            <person name="Sicheritz-Ponten T."/>
            <person name="Noel C.J."/>
            <person name="Dacks J.B."/>
            <person name="Foster P.G."/>
            <person name="Simillion C."/>
            <person name="Van de Peer Y."/>
            <person name="Miranda-Saavedra D."/>
            <person name="Barton G.J."/>
            <person name="Westrop G.D."/>
            <person name="Mueller S."/>
            <person name="Dessi D."/>
            <person name="Fiori P.L."/>
            <person name="Ren Q."/>
            <person name="Paulsen I."/>
            <person name="Zhang H."/>
            <person name="Bastida-Corcuera F.D."/>
            <person name="Simoes-Barbosa A."/>
            <person name="Brown M.T."/>
            <person name="Hayes R.D."/>
            <person name="Mukherjee M."/>
            <person name="Okumura C.Y."/>
            <person name="Schneider R."/>
            <person name="Smith A.J."/>
            <person name="Vanacova S."/>
            <person name="Villalvazo M."/>
            <person name="Haas B.J."/>
            <person name="Pertea M."/>
            <person name="Feldblyum T.V."/>
            <person name="Utterback T.R."/>
            <person name="Shu C.L."/>
            <person name="Osoegawa K."/>
            <person name="de Jong P.J."/>
            <person name="Hrdy I."/>
            <person name="Horvathova L."/>
            <person name="Zubacova Z."/>
            <person name="Dolezal P."/>
            <person name="Malik S.B."/>
            <person name="Logsdon J.M. Jr."/>
            <person name="Henze K."/>
            <person name="Gupta A."/>
            <person name="Wang C.C."/>
            <person name="Dunne R.L."/>
            <person name="Upcroft J.A."/>
            <person name="Upcroft P."/>
            <person name="White O."/>
            <person name="Salzberg S.L."/>
            <person name="Tang P."/>
            <person name="Chiu C.-H."/>
            <person name="Lee Y.-S."/>
            <person name="Embley T.M."/>
            <person name="Coombs G.H."/>
            <person name="Mottram J.C."/>
            <person name="Tachezy J."/>
            <person name="Fraser-Liggett C.M."/>
            <person name="Johnson P.J."/>
        </authorList>
    </citation>
    <scope>NUCLEOTIDE SEQUENCE [LARGE SCALE GENOMIC DNA]</scope>
    <source>
        <strain evidence="1">G3</strain>
    </source>
</reference>
<reference evidence="1" key="1">
    <citation type="submission" date="2006-10" db="EMBL/GenBank/DDBJ databases">
        <authorList>
            <person name="Amadeo P."/>
            <person name="Zhao Q."/>
            <person name="Wortman J."/>
            <person name="Fraser-Liggett C."/>
            <person name="Carlton J."/>
        </authorList>
    </citation>
    <scope>NUCLEOTIDE SEQUENCE</scope>
    <source>
        <strain evidence="1">G3</strain>
    </source>
</reference>
<gene>
    <name evidence="1" type="ORF">TVAG_273670</name>
</gene>
<dbReference type="VEuPathDB" id="TrichDB:TVAG_273670"/>
<sequence>MLFFLISKLALSSKTVNMIAEGFDSTIEAETFTFVDENCPYYSYEMKQLFDNHKITTISDVINYSQQILPHPWINLLNFSLHSKFYKPKSSTKYNITTNSHQSKGWGIFATQDAPDYDRNNIKMKILSSFSRFKDSMERILFIKDMLNKLSVYLPVLSEMSVDNYVKNQYERALPQSNPFVLVNGQQVKHDYYSISRAIIDETKFYETTVKNLHLPSGVFKNISHGLNFYTTNHYTRQPDISLGCILLNPSEKYHEKPIPQSLDLSSHVGLLATPTDKIRVNIFFDISSPEALALINYAFEMEKKDMQMTLNLYPIAQRNNPKEEQIMLGFYHIRNTLSMRGSILYLYTGLKDGNYRKAFKEAFPSIKWEELNSTQDTAYNMEEIRKMQDYKEEIGLGSSEIQINGRFVKDSPKFLSVSDEVELELERLVQIARFGMIDVKTDWKEYYIEKGIEISKKEPPMKLDNSDLVSLVDLSSEEISNACDEISKAAINKDFVYNTFVCFIGYNEEVNFPSTTISVIKKPSEILSHIVRSKNKEATIIGPFVFDRRLSADEIEYVLRVYQIEYFQVIPEMDLKQRIAVTFFRGNDHRMGISRYDCSAGYSIVEHDPQNPLQICINMGIFDDEFPVVLDAALSIAQSKLAGVRIMSLFDDENIEDIEFDVKIKNFYLPDDTGKVTYEGDFTSLIYPRTSWGVEETQKEKIFTIKSIVNDGFARYKDYVVANKVMKPIQDDGWIPVSAPVGVYKDFAVDSWVPLQKFVKGNKGEPKSDKKDDRLSHVVTCLTPETYFMSMETMKSIVNQSNVFLHVFCYMPFDKTVFGNQKVEIIPFYTHPSFKYDILPSFIWQYGKHAIAGFACPQIDRVMVSDPDIFWDKDCSKFRKIDMKNCVLAVPKFTSSKTAMANEYWNTPHAVSMRMGRPFLNPSAVIYDMKKFVWESDAFDLSLFYLKRKIYSGKLSLGQKGEDFINYLQMKVQIMTLDPQIGVIKSHSTEDEFSNAVSYSISSEDFVYDTEL</sequence>
<evidence type="ECO:0000313" key="2">
    <source>
        <dbReference type="Proteomes" id="UP000001542"/>
    </source>
</evidence>
<name>A2EI44_TRIV3</name>
<dbReference type="RefSeq" id="XP_001319906.1">
    <property type="nucleotide sequence ID" value="XM_001319871.1"/>
</dbReference>
<dbReference type="InterPro" id="IPR009448">
    <property type="entry name" value="UDP-g_GGtrans"/>
</dbReference>
<dbReference type="EMBL" id="DS113394">
    <property type="protein sequence ID" value="EAY07683.1"/>
    <property type="molecule type" value="Genomic_DNA"/>
</dbReference>
<dbReference type="Proteomes" id="UP000001542">
    <property type="component" value="Unassembled WGS sequence"/>
</dbReference>
<dbReference type="KEGG" id="tva:4765578"/>
<accession>A2EI44</accession>
<dbReference type="GO" id="GO:0003980">
    <property type="term" value="F:UDP-glucose:glycoprotein glucosyltransferase activity"/>
    <property type="evidence" value="ECO:0000318"/>
    <property type="project" value="GO_Central"/>
</dbReference>
<proteinExistence type="predicted"/>
<dbReference type="Gene3D" id="3.90.550.10">
    <property type="entry name" value="Spore Coat Polysaccharide Biosynthesis Protein SpsA, Chain A"/>
    <property type="match status" value="1"/>
</dbReference>
<dbReference type="InterPro" id="IPR029044">
    <property type="entry name" value="Nucleotide-diphossugar_trans"/>
</dbReference>
<organism evidence="1 2">
    <name type="scientific">Trichomonas vaginalis (strain ATCC PRA-98 / G3)</name>
    <dbReference type="NCBI Taxonomy" id="412133"/>
    <lineage>
        <taxon>Eukaryota</taxon>
        <taxon>Metamonada</taxon>
        <taxon>Parabasalia</taxon>
        <taxon>Trichomonadida</taxon>
        <taxon>Trichomonadidae</taxon>
        <taxon>Trichomonas</taxon>
    </lineage>
</organism>
<dbReference type="AlphaFoldDB" id="A2EI44"/>
<dbReference type="InParanoid" id="A2EI44"/>